<dbReference type="GO" id="GO:0016746">
    <property type="term" value="F:acyltransferase activity"/>
    <property type="evidence" value="ECO:0007669"/>
    <property type="project" value="UniProtKB-KW"/>
</dbReference>
<dbReference type="Pfam" id="PF00132">
    <property type="entry name" value="Hexapep"/>
    <property type="match status" value="2"/>
</dbReference>
<comment type="caution">
    <text evidence="1">The sequence shown here is derived from an EMBL/GenBank/DDBJ whole genome shotgun (WGS) entry which is preliminary data.</text>
</comment>
<sequence>MHMNETNKPASTGLNVVIEENVTFGKNVTVGHNVVIKEGTIIGDNVTIGDMTVVGKRPSSNRKMARKPPAALPPLVLGTSVTIGCGSVLYRGSTLGEGVFVADLSSIRENVTVDTDSIIGRNVIVENNTRIGKRVTVQTGCYVTADMIIEDEVFIGPCCSSSNDKYMGAGNFSHTGPIIKKGAKIGNNTTMLPAVTIGENAIVGAGAVIVKDVPAGTTVVGNPARQIRP</sequence>
<gene>
    <name evidence="1" type="ORF">CR205_02895</name>
</gene>
<evidence type="ECO:0000313" key="1">
    <source>
        <dbReference type="EMBL" id="PYZ97559.1"/>
    </source>
</evidence>
<dbReference type="InterPro" id="IPR001451">
    <property type="entry name" value="Hexapep"/>
</dbReference>
<keyword evidence="1" id="KW-0012">Acyltransferase</keyword>
<keyword evidence="1" id="KW-0808">Transferase</keyword>
<dbReference type="Proteomes" id="UP000248066">
    <property type="component" value="Unassembled WGS sequence"/>
</dbReference>
<keyword evidence="2" id="KW-1185">Reference proteome</keyword>
<dbReference type="AlphaFoldDB" id="A0A2W0HL19"/>
<dbReference type="Gene3D" id="2.160.10.10">
    <property type="entry name" value="Hexapeptide repeat proteins"/>
    <property type="match status" value="2"/>
</dbReference>
<dbReference type="PANTHER" id="PTHR43300">
    <property type="entry name" value="ACETYLTRANSFERASE"/>
    <property type="match status" value="1"/>
</dbReference>
<dbReference type="EMBL" id="PDOF01000001">
    <property type="protein sequence ID" value="PYZ97559.1"/>
    <property type="molecule type" value="Genomic_DNA"/>
</dbReference>
<protein>
    <submittedName>
        <fullName evidence="1">UDP-3-O-(3-hydroxymyristoyl)glucosamine N-acyltransferase</fullName>
    </submittedName>
</protein>
<dbReference type="CDD" id="cd03358">
    <property type="entry name" value="LbH_WxcM_N_like"/>
    <property type="match status" value="1"/>
</dbReference>
<dbReference type="Pfam" id="PF14602">
    <property type="entry name" value="Hexapep_2"/>
    <property type="match status" value="1"/>
</dbReference>
<reference evidence="1 2" key="1">
    <citation type="submission" date="2017-10" db="EMBL/GenBank/DDBJ databases">
        <title>Bacillus sp. nov., a halophilic bacterium isolated from a Yangshapao Lake.</title>
        <authorList>
            <person name="Wang H."/>
        </authorList>
    </citation>
    <scope>NUCLEOTIDE SEQUENCE [LARGE SCALE GENOMIC DNA]</scope>
    <source>
        <strain evidence="1 2">YSP-3</strain>
    </source>
</reference>
<dbReference type="PANTHER" id="PTHR43300:SF4">
    <property type="entry name" value="ACYL-[ACYL-CARRIER-PROTEIN]--UDP-N-ACETYLGLUCOSAMINE O-ACYLTRANSFERASE"/>
    <property type="match status" value="1"/>
</dbReference>
<name>A0A2W0HL19_9BACI</name>
<dbReference type="InterPro" id="IPR011004">
    <property type="entry name" value="Trimer_LpxA-like_sf"/>
</dbReference>
<dbReference type="InterPro" id="IPR050179">
    <property type="entry name" value="Trans_hexapeptide_repeat"/>
</dbReference>
<proteinExistence type="predicted"/>
<accession>A0A2W0HL19</accession>
<dbReference type="SUPFAM" id="SSF51161">
    <property type="entry name" value="Trimeric LpxA-like enzymes"/>
    <property type="match status" value="2"/>
</dbReference>
<organism evidence="1 2">
    <name type="scientific">Alteribacter lacisalsi</name>
    <dbReference type="NCBI Taxonomy" id="2045244"/>
    <lineage>
        <taxon>Bacteria</taxon>
        <taxon>Bacillati</taxon>
        <taxon>Bacillota</taxon>
        <taxon>Bacilli</taxon>
        <taxon>Bacillales</taxon>
        <taxon>Bacillaceae</taxon>
        <taxon>Alteribacter</taxon>
    </lineage>
</organism>
<evidence type="ECO:0000313" key="2">
    <source>
        <dbReference type="Proteomes" id="UP000248066"/>
    </source>
</evidence>